<dbReference type="SUPFAM" id="SSF53335">
    <property type="entry name" value="S-adenosyl-L-methionine-dependent methyltransferases"/>
    <property type="match status" value="1"/>
</dbReference>
<evidence type="ECO:0000313" key="3">
    <source>
        <dbReference type="Proteomes" id="UP000264006"/>
    </source>
</evidence>
<name>A0A346Y5I0_9ACTN</name>
<dbReference type="Pfam" id="PF08241">
    <property type="entry name" value="Methyltransf_11"/>
    <property type="match status" value="1"/>
</dbReference>
<dbReference type="KEGG" id="euz:DVS28_a5071"/>
<evidence type="ECO:0000313" key="2">
    <source>
        <dbReference type="EMBL" id="AXV09727.1"/>
    </source>
</evidence>
<organism evidence="2 3">
    <name type="scientific">Euzebya pacifica</name>
    <dbReference type="NCBI Taxonomy" id="1608957"/>
    <lineage>
        <taxon>Bacteria</taxon>
        <taxon>Bacillati</taxon>
        <taxon>Actinomycetota</taxon>
        <taxon>Nitriliruptoria</taxon>
        <taxon>Euzebyales</taxon>
    </lineage>
</organism>
<dbReference type="Proteomes" id="UP000264006">
    <property type="component" value="Chromosome"/>
</dbReference>
<dbReference type="EMBL" id="CP031165">
    <property type="protein sequence ID" value="AXV09727.1"/>
    <property type="molecule type" value="Genomic_DNA"/>
</dbReference>
<dbReference type="GO" id="GO:0032259">
    <property type="term" value="P:methylation"/>
    <property type="evidence" value="ECO:0007669"/>
    <property type="project" value="UniProtKB-KW"/>
</dbReference>
<dbReference type="Gene3D" id="3.40.50.150">
    <property type="entry name" value="Vaccinia Virus protein VP39"/>
    <property type="match status" value="1"/>
</dbReference>
<dbReference type="InterPro" id="IPR013216">
    <property type="entry name" value="Methyltransf_11"/>
</dbReference>
<reference evidence="2 3" key="1">
    <citation type="submission" date="2018-09" db="EMBL/GenBank/DDBJ databases">
        <title>Complete genome sequence of Euzebya sp. DY32-46 isolated from seawater of Pacific Ocean.</title>
        <authorList>
            <person name="Xu L."/>
            <person name="Wu Y.-H."/>
            <person name="Xu X.-W."/>
        </authorList>
    </citation>
    <scope>NUCLEOTIDE SEQUENCE [LARGE SCALE GENOMIC DNA]</scope>
    <source>
        <strain evidence="2 3">DY32-46</strain>
    </source>
</reference>
<evidence type="ECO:0000259" key="1">
    <source>
        <dbReference type="Pfam" id="PF08241"/>
    </source>
</evidence>
<gene>
    <name evidence="2" type="ORF">DVS28_a5071</name>
</gene>
<accession>A0A346Y5I0</accession>
<dbReference type="InterPro" id="IPR029063">
    <property type="entry name" value="SAM-dependent_MTases_sf"/>
</dbReference>
<feature type="domain" description="Methyltransferase type 11" evidence="1">
    <location>
        <begin position="55"/>
        <end position="147"/>
    </location>
</feature>
<keyword evidence="2" id="KW-0489">Methyltransferase</keyword>
<dbReference type="AlphaFoldDB" id="A0A346Y5I0"/>
<dbReference type="RefSeq" id="WP_216826291.1">
    <property type="nucleotide sequence ID" value="NZ_CP031165.1"/>
</dbReference>
<protein>
    <submittedName>
        <fullName evidence="2">Methyltransferase MA0303</fullName>
    </submittedName>
</protein>
<keyword evidence="2" id="KW-0808">Transferase</keyword>
<dbReference type="GO" id="GO:0008757">
    <property type="term" value="F:S-adenosylmethionine-dependent methyltransferase activity"/>
    <property type="evidence" value="ECO:0007669"/>
    <property type="project" value="InterPro"/>
</dbReference>
<dbReference type="CDD" id="cd02440">
    <property type="entry name" value="AdoMet_MTases"/>
    <property type="match status" value="1"/>
</dbReference>
<sequence>MSNEPLLPAVADHWDGRADTFDDEPDHGLRDPVTRAAWAERLTAWLPEPPATVADLGCGTGSLSVLLAEAGHDVVGVDLSSTMVELARIKGEGTSARFVVGDAGDPPLSPASVDVVLVRHVVWTLPEPHAALRRWVELLRPGGRLVMVEGRWGQPDAPADPTPITVTTPRSMLACPGTAG</sequence>
<keyword evidence="3" id="KW-1185">Reference proteome</keyword>
<proteinExistence type="predicted"/>
<dbReference type="PANTHER" id="PTHR43861">
    <property type="entry name" value="TRANS-ACONITATE 2-METHYLTRANSFERASE-RELATED"/>
    <property type="match status" value="1"/>
</dbReference>